<evidence type="ECO:0000313" key="3">
    <source>
        <dbReference type="Proteomes" id="UP000887159"/>
    </source>
</evidence>
<proteinExistence type="predicted"/>
<feature type="compositionally biased region" description="Polar residues" evidence="1">
    <location>
        <begin position="23"/>
        <end position="35"/>
    </location>
</feature>
<organism evidence="2 3">
    <name type="scientific">Trichonephila clavipes</name>
    <name type="common">Golden silk orbweaver</name>
    <name type="synonym">Nephila clavipes</name>
    <dbReference type="NCBI Taxonomy" id="2585209"/>
    <lineage>
        <taxon>Eukaryota</taxon>
        <taxon>Metazoa</taxon>
        <taxon>Ecdysozoa</taxon>
        <taxon>Arthropoda</taxon>
        <taxon>Chelicerata</taxon>
        <taxon>Arachnida</taxon>
        <taxon>Araneae</taxon>
        <taxon>Araneomorphae</taxon>
        <taxon>Entelegynae</taxon>
        <taxon>Araneoidea</taxon>
        <taxon>Nephilidae</taxon>
        <taxon>Trichonephila</taxon>
    </lineage>
</organism>
<name>A0A8X6SKY9_TRICX</name>
<dbReference type="Proteomes" id="UP000887159">
    <property type="component" value="Unassembled WGS sequence"/>
</dbReference>
<feature type="region of interest" description="Disordered" evidence="1">
    <location>
        <begin position="1"/>
        <end position="90"/>
    </location>
</feature>
<feature type="compositionally biased region" description="Polar residues" evidence="1">
    <location>
        <begin position="144"/>
        <end position="159"/>
    </location>
</feature>
<protein>
    <submittedName>
        <fullName evidence="2">Uncharacterized protein</fullName>
    </submittedName>
</protein>
<feature type="region of interest" description="Disordered" evidence="1">
    <location>
        <begin position="127"/>
        <end position="214"/>
    </location>
</feature>
<dbReference type="AlphaFoldDB" id="A0A8X6SKY9"/>
<dbReference type="EMBL" id="BMAU01021322">
    <property type="protein sequence ID" value="GFY13450.1"/>
    <property type="molecule type" value="Genomic_DNA"/>
</dbReference>
<sequence length="214" mass="24853">MYPISSAHKKRKRDEGVVDVESSVRSGSEYQSSSLKENRPRLDQSQGFRSSESGERRRQQGENTSLTGNKSGRIEQQVNKRKRIRGSRESLIGFRQQQYKKTKQESVDVIFHIHQASYKKRVREAKDNFGQVPAEDLRSESEQKSLQSSRIQQGRSSPYNLRRRRDVTKEAGSRLSGRVVQPQGRLVRSRREPFSRPNPDFSNQHRESKPRGRQ</sequence>
<comment type="caution">
    <text evidence="2">The sequence shown here is derived from an EMBL/GenBank/DDBJ whole genome shotgun (WGS) entry which is preliminary data.</text>
</comment>
<keyword evidence="3" id="KW-1185">Reference proteome</keyword>
<evidence type="ECO:0000313" key="2">
    <source>
        <dbReference type="EMBL" id="GFY13450.1"/>
    </source>
</evidence>
<feature type="compositionally biased region" description="Polar residues" evidence="1">
    <location>
        <begin position="63"/>
        <end position="77"/>
    </location>
</feature>
<gene>
    <name evidence="2" type="ORF">TNCV_1803211</name>
</gene>
<reference evidence="2" key="1">
    <citation type="submission" date="2020-08" db="EMBL/GenBank/DDBJ databases">
        <title>Multicomponent nature underlies the extraordinary mechanical properties of spider dragline silk.</title>
        <authorList>
            <person name="Kono N."/>
            <person name="Nakamura H."/>
            <person name="Mori M."/>
            <person name="Yoshida Y."/>
            <person name="Ohtoshi R."/>
            <person name="Malay A.D."/>
            <person name="Moran D.A.P."/>
            <person name="Tomita M."/>
            <person name="Numata K."/>
            <person name="Arakawa K."/>
        </authorList>
    </citation>
    <scope>NUCLEOTIDE SEQUENCE</scope>
</reference>
<feature type="compositionally biased region" description="Basic and acidic residues" evidence="1">
    <location>
        <begin position="203"/>
        <end position="214"/>
    </location>
</feature>
<evidence type="ECO:0000256" key="1">
    <source>
        <dbReference type="SAM" id="MobiDB-lite"/>
    </source>
</evidence>
<accession>A0A8X6SKY9</accession>